<gene>
    <name evidence="5" type="ORF">DW2_08931</name>
</gene>
<dbReference type="AlphaFoldDB" id="A0A085TWI9"/>
<dbReference type="InterPro" id="IPR003337">
    <property type="entry name" value="Trehalose_PPase"/>
</dbReference>
<dbReference type="PATRIC" id="fig|1317124.6.peg.1813"/>
<comment type="pathway">
    <text evidence="1 4">Glycan biosynthesis; trehalose biosynthesis.</text>
</comment>
<dbReference type="GO" id="GO:0004805">
    <property type="term" value="F:trehalose-phosphatase activity"/>
    <property type="evidence" value="ECO:0007669"/>
    <property type="project" value="UniProtKB-EC"/>
</dbReference>
<evidence type="ECO:0000313" key="5">
    <source>
        <dbReference type="EMBL" id="KFE35086.1"/>
    </source>
</evidence>
<keyword evidence="6" id="KW-1185">Reference proteome</keyword>
<comment type="caution">
    <text evidence="5">The sequence shown here is derived from an EMBL/GenBank/DDBJ whole genome shotgun (WGS) entry which is preliminary data.</text>
</comment>
<evidence type="ECO:0000256" key="2">
    <source>
        <dbReference type="ARBA" id="ARBA00008770"/>
    </source>
</evidence>
<keyword evidence="4" id="KW-0460">Magnesium</keyword>
<dbReference type="UniPathway" id="UPA00299"/>
<dbReference type="SUPFAM" id="SSF56784">
    <property type="entry name" value="HAD-like"/>
    <property type="match status" value="1"/>
</dbReference>
<proteinExistence type="inferred from homology"/>
<comment type="function">
    <text evidence="4">Removes the phosphate from trehalose 6-phosphate to produce free trehalose.</text>
</comment>
<dbReference type="GO" id="GO:0005992">
    <property type="term" value="P:trehalose biosynthetic process"/>
    <property type="evidence" value="ECO:0007669"/>
    <property type="project" value="UniProtKB-UniPathway"/>
</dbReference>
<dbReference type="STRING" id="1317124.DW2_08931"/>
<dbReference type="Gene3D" id="3.30.70.1020">
    <property type="entry name" value="Trehalose-6-phosphate phosphatase related protein, domain 2"/>
    <property type="match status" value="1"/>
</dbReference>
<evidence type="ECO:0000256" key="1">
    <source>
        <dbReference type="ARBA" id="ARBA00005199"/>
    </source>
</evidence>
<protein>
    <recommendedName>
        <fullName evidence="4">Trehalose 6-phosphate phosphatase</fullName>
        <ecNumber evidence="4">3.1.3.12</ecNumber>
    </recommendedName>
</protein>
<evidence type="ECO:0000256" key="3">
    <source>
        <dbReference type="ARBA" id="ARBA00022801"/>
    </source>
</evidence>
<dbReference type="EC" id="3.1.3.12" evidence="4"/>
<comment type="cofactor">
    <cofactor evidence="4">
        <name>Mg(2+)</name>
        <dbReference type="ChEBI" id="CHEBI:18420"/>
    </cofactor>
</comment>
<dbReference type="Pfam" id="PF02358">
    <property type="entry name" value="Trehalose_PPase"/>
    <property type="match status" value="1"/>
</dbReference>
<dbReference type="eggNOG" id="COG1877">
    <property type="taxonomic scope" value="Bacteria"/>
</dbReference>
<dbReference type="InterPro" id="IPR006379">
    <property type="entry name" value="HAD-SF_hydro_IIB"/>
</dbReference>
<dbReference type="NCBIfam" id="TIGR00685">
    <property type="entry name" value="T6PP"/>
    <property type="match status" value="1"/>
</dbReference>
<dbReference type="InterPro" id="IPR036412">
    <property type="entry name" value="HAD-like_sf"/>
</dbReference>
<reference evidence="5 6" key="2">
    <citation type="journal article" date="2015" name="Antonie Van Leeuwenhoek">
        <title>Thioclava indica sp. nov., isolated from surface seawater of the Indian Ocean.</title>
        <authorList>
            <person name="Liu Y."/>
            <person name="Lai Q."/>
            <person name="Du J."/>
            <person name="Xu H."/>
            <person name="Jiang L."/>
            <person name="Shao Z."/>
        </authorList>
    </citation>
    <scope>NUCLEOTIDE SEQUENCE [LARGE SCALE GENOMIC DNA]</scope>
    <source>
        <strain evidence="5 6">13D2W-2</strain>
    </source>
</reference>
<organism evidence="5 6">
    <name type="scientific">Thioclava atlantica</name>
    <dbReference type="NCBI Taxonomy" id="1317124"/>
    <lineage>
        <taxon>Bacteria</taxon>
        <taxon>Pseudomonadati</taxon>
        <taxon>Pseudomonadota</taxon>
        <taxon>Alphaproteobacteria</taxon>
        <taxon>Rhodobacterales</taxon>
        <taxon>Paracoccaceae</taxon>
        <taxon>Thioclava</taxon>
    </lineage>
</organism>
<evidence type="ECO:0000313" key="6">
    <source>
        <dbReference type="Proteomes" id="UP000028607"/>
    </source>
</evidence>
<sequence length="248" mass="26475">MAMDDMTGNKPAPPAIELARDAVFLDFDGCLVEIAPRPDAVVIPPDLPAMLTTLAEALDGALAVVSGRSLRDLEHFLSGYAGPMVGSHGAEARGMDPPLAESPAELTALQAELARFAQTQGLLYEEKSHGGALHFRADPTRQQEVEEFTAALADRFPAFAIQPAKMAVELRPEGYSKDGALALLSELPDFSGRRPVYAGDDRTDEPALAWAEANEGYGIKIGEGESAARFHLPEPEDLRAWLAAAVRG</sequence>
<reference evidence="6" key="1">
    <citation type="submission" date="2013-04" db="EMBL/GenBank/DDBJ databases">
        <title>Thioclava sp. 13D2W-2 Genome Sequencing.</title>
        <authorList>
            <person name="Lai Q."/>
            <person name="Li G."/>
            <person name="Shao Z."/>
        </authorList>
    </citation>
    <scope>NUCLEOTIDE SEQUENCE [LARGE SCALE GENOMIC DNA]</scope>
    <source>
        <strain evidence="6">13D2W-2</strain>
    </source>
</reference>
<dbReference type="EMBL" id="AQRC01000006">
    <property type="protein sequence ID" value="KFE35086.1"/>
    <property type="molecule type" value="Genomic_DNA"/>
</dbReference>
<comment type="similarity">
    <text evidence="2 4">Belongs to the trehalose phosphatase family.</text>
</comment>
<name>A0A085TWI9_9RHOB</name>
<keyword evidence="3 4" id="KW-0378">Hydrolase</keyword>
<comment type="catalytic activity">
    <reaction evidence="4">
        <text>alpha,alpha-trehalose 6-phosphate + H2O = alpha,alpha-trehalose + phosphate</text>
        <dbReference type="Rhea" id="RHEA:23420"/>
        <dbReference type="ChEBI" id="CHEBI:15377"/>
        <dbReference type="ChEBI" id="CHEBI:16551"/>
        <dbReference type="ChEBI" id="CHEBI:43474"/>
        <dbReference type="ChEBI" id="CHEBI:58429"/>
        <dbReference type="EC" id="3.1.3.12"/>
    </reaction>
</comment>
<dbReference type="GO" id="GO:0046872">
    <property type="term" value="F:metal ion binding"/>
    <property type="evidence" value="ECO:0007669"/>
    <property type="project" value="UniProtKB-KW"/>
</dbReference>
<accession>A0A085TWI9</accession>
<dbReference type="PANTHER" id="PTHR43768">
    <property type="entry name" value="TREHALOSE 6-PHOSPHATE PHOSPHATASE"/>
    <property type="match status" value="1"/>
</dbReference>
<evidence type="ECO:0000256" key="4">
    <source>
        <dbReference type="RuleBase" id="RU361117"/>
    </source>
</evidence>
<dbReference type="InterPro" id="IPR044651">
    <property type="entry name" value="OTSB-like"/>
</dbReference>
<dbReference type="NCBIfam" id="TIGR01484">
    <property type="entry name" value="HAD-SF-IIB"/>
    <property type="match status" value="1"/>
</dbReference>
<dbReference type="PANTHER" id="PTHR43768:SF3">
    <property type="entry name" value="TREHALOSE 6-PHOSPHATE PHOSPHATASE"/>
    <property type="match status" value="1"/>
</dbReference>
<dbReference type="Proteomes" id="UP000028607">
    <property type="component" value="Unassembled WGS sequence"/>
</dbReference>
<keyword evidence="4" id="KW-0479">Metal-binding</keyword>
<dbReference type="InterPro" id="IPR023214">
    <property type="entry name" value="HAD_sf"/>
</dbReference>
<dbReference type="Gene3D" id="3.40.50.1000">
    <property type="entry name" value="HAD superfamily/HAD-like"/>
    <property type="match status" value="1"/>
</dbReference>